<keyword evidence="4 5" id="KW-0472">Membrane</keyword>
<sequence>MTTLLHVVRRTAVNCVAELRGAYTLKTWVFGWLVRMLAQVTFFALVGRLVGTPDAVRYLAVGNAVVLACLESTIVVLSVNDERAQGTLPLLAASPVGHTPVFLARGLQWAATGMVSSTVALLAVPAVLGVQYPVDRLLAALPVVWLVGLASYGYGCALAGLVLRFGRIDWLVLNVGYLLVMTLAGVNVPVAFWPGWLSWVAEILPVTHGLAAVRAVLDGTPGVLGGVVLEAAVGLAWLVVAYAGHRRFIAAGRRRGTIEFG</sequence>
<feature type="transmembrane region" description="Helical" evidence="5">
    <location>
        <begin position="109"/>
        <end position="130"/>
    </location>
</feature>
<feature type="transmembrane region" description="Helical" evidence="5">
    <location>
        <begin position="58"/>
        <end position="79"/>
    </location>
</feature>
<evidence type="ECO:0000313" key="8">
    <source>
        <dbReference type="Proteomes" id="UP000585638"/>
    </source>
</evidence>
<evidence type="ECO:0000256" key="2">
    <source>
        <dbReference type="ARBA" id="ARBA00022692"/>
    </source>
</evidence>
<feature type="transmembrane region" description="Helical" evidence="5">
    <location>
        <begin position="28"/>
        <end position="46"/>
    </location>
</feature>
<comment type="subcellular location">
    <subcellularLocation>
        <location evidence="1">Membrane</location>
        <topology evidence="1">Multi-pass membrane protein</topology>
    </subcellularLocation>
</comment>
<keyword evidence="8" id="KW-1185">Reference proteome</keyword>
<dbReference type="PANTHER" id="PTHR43229">
    <property type="entry name" value="NODULATION PROTEIN J"/>
    <property type="match status" value="1"/>
</dbReference>
<accession>A0A7W9KSW7</accession>
<dbReference type="GO" id="GO:0016020">
    <property type="term" value="C:membrane"/>
    <property type="evidence" value="ECO:0007669"/>
    <property type="project" value="UniProtKB-SubCell"/>
</dbReference>
<evidence type="ECO:0000256" key="5">
    <source>
        <dbReference type="SAM" id="Phobius"/>
    </source>
</evidence>
<comment type="caution">
    <text evidence="7">The sequence shown here is derived from an EMBL/GenBank/DDBJ whole genome shotgun (WGS) entry which is preliminary data.</text>
</comment>
<evidence type="ECO:0000259" key="6">
    <source>
        <dbReference type="Pfam" id="PF01061"/>
    </source>
</evidence>
<feature type="transmembrane region" description="Helical" evidence="5">
    <location>
        <begin position="223"/>
        <end position="244"/>
    </location>
</feature>
<dbReference type="InterPro" id="IPR051784">
    <property type="entry name" value="Nod_factor_ABC_transporter"/>
</dbReference>
<dbReference type="Proteomes" id="UP000585638">
    <property type="component" value="Unassembled WGS sequence"/>
</dbReference>
<feature type="domain" description="ABC-2 type transporter transmembrane" evidence="6">
    <location>
        <begin position="26"/>
        <end position="216"/>
    </location>
</feature>
<dbReference type="RefSeq" id="WP_184870599.1">
    <property type="nucleotide sequence ID" value="NZ_BAAAWY010000056.1"/>
</dbReference>
<dbReference type="InterPro" id="IPR013525">
    <property type="entry name" value="ABC2_TM"/>
</dbReference>
<dbReference type="AlphaFoldDB" id="A0A7W9KSW7"/>
<keyword evidence="3 5" id="KW-1133">Transmembrane helix</keyword>
<name>A0A7W9KSW7_9PSEU</name>
<dbReference type="PANTHER" id="PTHR43229:SF3">
    <property type="entry name" value="ABC-TYPE MULTIDRUG TRANSPORT SYSTEM, PERMEASE COMPONENT"/>
    <property type="match status" value="1"/>
</dbReference>
<dbReference type="GO" id="GO:0140359">
    <property type="term" value="F:ABC-type transporter activity"/>
    <property type="evidence" value="ECO:0007669"/>
    <property type="project" value="InterPro"/>
</dbReference>
<feature type="transmembrane region" description="Helical" evidence="5">
    <location>
        <begin position="137"/>
        <end position="165"/>
    </location>
</feature>
<reference evidence="7 8" key="1">
    <citation type="submission" date="2020-08" db="EMBL/GenBank/DDBJ databases">
        <title>Sequencing the genomes of 1000 actinobacteria strains.</title>
        <authorList>
            <person name="Klenk H.-P."/>
        </authorList>
    </citation>
    <scope>NUCLEOTIDE SEQUENCE [LARGE SCALE GENOMIC DNA]</scope>
    <source>
        <strain evidence="7 8">DSM 43851</strain>
    </source>
</reference>
<evidence type="ECO:0000313" key="7">
    <source>
        <dbReference type="EMBL" id="MBB5898139.1"/>
    </source>
</evidence>
<keyword evidence="2 5" id="KW-0812">Transmembrane</keyword>
<evidence type="ECO:0000256" key="3">
    <source>
        <dbReference type="ARBA" id="ARBA00022989"/>
    </source>
</evidence>
<evidence type="ECO:0000256" key="4">
    <source>
        <dbReference type="ARBA" id="ARBA00023136"/>
    </source>
</evidence>
<organism evidence="7 8">
    <name type="scientific">Kutzneria kofuensis</name>
    <dbReference type="NCBI Taxonomy" id="103725"/>
    <lineage>
        <taxon>Bacteria</taxon>
        <taxon>Bacillati</taxon>
        <taxon>Actinomycetota</taxon>
        <taxon>Actinomycetes</taxon>
        <taxon>Pseudonocardiales</taxon>
        <taxon>Pseudonocardiaceae</taxon>
        <taxon>Kutzneria</taxon>
    </lineage>
</organism>
<gene>
    <name evidence="7" type="ORF">BJ998_009398</name>
</gene>
<dbReference type="EMBL" id="JACHIR010000005">
    <property type="protein sequence ID" value="MBB5898139.1"/>
    <property type="molecule type" value="Genomic_DNA"/>
</dbReference>
<feature type="transmembrane region" description="Helical" evidence="5">
    <location>
        <begin position="171"/>
        <end position="192"/>
    </location>
</feature>
<protein>
    <submittedName>
        <fullName evidence="7">ABC-2 type transport system permease protein</fullName>
    </submittedName>
</protein>
<proteinExistence type="predicted"/>
<dbReference type="Pfam" id="PF01061">
    <property type="entry name" value="ABC2_membrane"/>
    <property type="match status" value="1"/>
</dbReference>
<evidence type="ECO:0000256" key="1">
    <source>
        <dbReference type="ARBA" id="ARBA00004141"/>
    </source>
</evidence>